<proteinExistence type="predicted"/>
<gene>
    <name evidence="2" type="ORF">G2W53_041928</name>
</gene>
<accession>A0A834SKS0</accession>
<evidence type="ECO:0000256" key="1">
    <source>
        <dbReference type="SAM" id="MobiDB-lite"/>
    </source>
</evidence>
<evidence type="ECO:0000313" key="3">
    <source>
        <dbReference type="Proteomes" id="UP000634136"/>
    </source>
</evidence>
<comment type="caution">
    <text evidence="2">The sequence shown here is derived from an EMBL/GenBank/DDBJ whole genome shotgun (WGS) entry which is preliminary data.</text>
</comment>
<protein>
    <submittedName>
        <fullName evidence="2">Uncharacterized protein</fullName>
    </submittedName>
</protein>
<keyword evidence="3" id="KW-1185">Reference proteome</keyword>
<dbReference type="Proteomes" id="UP000634136">
    <property type="component" value="Unassembled WGS sequence"/>
</dbReference>
<dbReference type="EMBL" id="JAAIUW010000013">
    <property type="protein sequence ID" value="KAF7802817.1"/>
    <property type="molecule type" value="Genomic_DNA"/>
</dbReference>
<sequence length="70" mass="7925">MNPKQNASAITLRSGKKLEEPVNKRSRGHGSSDKIEPEVKVFEQTPVEPAREFEKTIMHNGVKITHPFLE</sequence>
<dbReference type="AlphaFoldDB" id="A0A834SKS0"/>
<evidence type="ECO:0000313" key="2">
    <source>
        <dbReference type="EMBL" id="KAF7802817.1"/>
    </source>
</evidence>
<organism evidence="2 3">
    <name type="scientific">Senna tora</name>
    <dbReference type="NCBI Taxonomy" id="362788"/>
    <lineage>
        <taxon>Eukaryota</taxon>
        <taxon>Viridiplantae</taxon>
        <taxon>Streptophyta</taxon>
        <taxon>Embryophyta</taxon>
        <taxon>Tracheophyta</taxon>
        <taxon>Spermatophyta</taxon>
        <taxon>Magnoliopsida</taxon>
        <taxon>eudicotyledons</taxon>
        <taxon>Gunneridae</taxon>
        <taxon>Pentapetalae</taxon>
        <taxon>rosids</taxon>
        <taxon>fabids</taxon>
        <taxon>Fabales</taxon>
        <taxon>Fabaceae</taxon>
        <taxon>Caesalpinioideae</taxon>
        <taxon>Cassia clade</taxon>
        <taxon>Senna</taxon>
    </lineage>
</organism>
<name>A0A834SKS0_9FABA</name>
<feature type="region of interest" description="Disordered" evidence="1">
    <location>
        <begin position="1"/>
        <end position="38"/>
    </location>
</feature>
<reference evidence="2" key="1">
    <citation type="submission" date="2020-09" db="EMBL/GenBank/DDBJ databases">
        <title>Genome-Enabled Discovery of Anthraquinone Biosynthesis in Senna tora.</title>
        <authorList>
            <person name="Kang S.-H."/>
            <person name="Pandey R.P."/>
            <person name="Lee C.-M."/>
            <person name="Sim J.-S."/>
            <person name="Jeong J.-T."/>
            <person name="Choi B.-S."/>
            <person name="Jung M."/>
            <person name="Ginzburg D."/>
            <person name="Zhao K."/>
            <person name="Won S.Y."/>
            <person name="Oh T.-J."/>
            <person name="Yu Y."/>
            <person name="Kim N.-H."/>
            <person name="Lee O.R."/>
            <person name="Lee T.-H."/>
            <person name="Bashyal P."/>
            <person name="Kim T.-S."/>
            <person name="Lee W.-H."/>
            <person name="Kawkins C."/>
            <person name="Kim C.-K."/>
            <person name="Kim J.S."/>
            <person name="Ahn B.O."/>
            <person name="Rhee S.Y."/>
            <person name="Sohng J.K."/>
        </authorList>
    </citation>
    <scope>NUCLEOTIDE SEQUENCE</scope>
    <source>
        <tissue evidence="2">Leaf</tissue>
    </source>
</reference>
<feature type="compositionally biased region" description="Polar residues" evidence="1">
    <location>
        <begin position="1"/>
        <end position="11"/>
    </location>
</feature>